<dbReference type="Proteomes" id="UP000237846">
    <property type="component" value="Unassembled WGS sequence"/>
</dbReference>
<dbReference type="Gene3D" id="1.10.357.10">
    <property type="entry name" value="Tetracycline Repressor, domain 2"/>
    <property type="match status" value="1"/>
</dbReference>
<sequence length="208" mass="21997">MVASRCPAPLDFGGMADTTATRRALLDAGRAEFVRHGLAGGRTDRIAALSGVNKQRIYAYFGSKEGLFTAVITDALNDLLEVVPLPEDAGSAGELASRYVEAVSGYHRAHPDLLRLLQWEALELPPEHGRTAERAAKYRGKVDGLARRLGIPPDQAAPLLFGLVGLAAWPHAVPQLAALVFGEDAATASGRASAWAKEAAAAIVPERP</sequence>
<name>A0A2T0PTA6_9ACTN</name>
<feature type="domain" description="HTH tetR-type" evidence="3">
    <location>
        <begin position="19"/>
        <end position="79"/>
    </location>
</feature>
<reference evidence="4 5" key="1">
    <citation type="submission" date="2018-03" db="EMBL/GenBank/DDBJ databases">
        <title>Genomic Encyclopedia of Archaeal and Bacterial Type Strains, Phase II (KMG-II): from individual species to whole genera.</title>
        <authorList>
            <person name="Goeker M."/>
        </authorList>
    </citation>
    <scope>NUCLEOTIDE SEQUENCE [LARGE SCALE GENOMIC DNA]</scope>
    <source>
        <strain evidence="4 5">DSM 45601</strain>
    </source>
</reference>
<dbReference type="PANTHER" id="PTHR30328">
    <property type="entry name" value="TRANSCRIPTIONAL REPRESSOR"/>
    <property type="match status" value="1"/>
</dbReference>
<dbReference type="AlphaFoldDB" id="A0A2T0PTA6"/>
<dbReference type="GO" id="GO:0003677">
    <property type="term" value="F:DNA binding"/>
    <property type="evidence" value="ECO:0007669"/>
    <property type="project" value="UniProtKB-UniRule"/>
</dbReference>
<evidence type="ECO:0000313" key="4">
    <source>
        <dbReference type="EMBL" id="PRX92133.1"/>
    </source>
</evidence>
<dbReference type="PROSITE" id="PS50977">
    <property type="entry name" value="HTH_TETR_2"/>
    <property type="match status" value="1"/>
</dbReference>
<dbReference type="InterPro" id="IPR050109">
    <property type="entry name" value="HTH-type_TetR-like_transc_reg"/>
</dbReference>
<keyword evidence="5" id="KW-1185">Reference proteome</keyword>
<dbReference type="GO" id="GO:0006355">
    <property type="term" value="P:regulation of DNA-templated transcription"/>
    <property type="evidence" value="ECO:0007669"/>
    <property type="project" value="UniProtKB-ARBA"/>
</dbReference>
<proteinExistence type="predicted"/>
<comment type="caution">
    <text evidence="4">The sequence shown here is derived from an EMBL/GenBank/DDBJ whole genome shotgun (WGS) entry which is preliminary data.</text>
</comment>
<evidence type="ECO:0000256" key="2">
    <source>
        <dbReference type="PROSITE-ProRule" id="PRU00335"/>
    </source>
</evidence>
<dbReference type="InterPro" id="IPR041467">
    <property type="entry name" value="Sco4008_C"/>
</dbReference>
<gene>
    <name evidence="4" type="ORF">CLV72_11122</name>
</gene>
<dbReference type="Pfam" id="PF00440">
    <property type="entry name" value="TetR_N"/>
    <property type="match status" value="1"/>
</dbReference>
<dbReference type="Pfam" id="PF17926">
    <property type="entry name" value="TetR_C_21"/>
    <property type="match status" value="1"/>
</dbReference>
<dbReference type="InterPro" id="IPR009057">
    <property type="entry name" value="Homeodomain-like_sf"/>
</dbReference>
<evidence type="ECO:0000256" key="1">
    <source>
        <dbReference type="ARBA" id="ARBA00023125"/>
    </source>
</evidence>
<keyword evidence="1 2" id="KW-0238">DNA-binding</keyword>
<evidence type="ECO:0000313" key="5">
    <source>
        <dbReference type="Proteomes" id="UP000237846"/>
    </source>
</evidence>
<dbReference type="InterPro" id="IPR001647">
    <property type="entry name" value="HTH_TetR"/>
</dbReference>
<dbReference type="EMBL" id="PVZC01000011">
    <property type="protein sequence ID" value="PRX92133.1"/>
    <property type="molecule type" value="Genomic_DNA"/>
</dbReference>
<dbReference type="SUPFAM" id="SSF46689">
    <property type="entry name" value="Homeodomain-like"/>
    <property type="match status" value="1"/>
</dbReference>
<organism evidence="4 5">
    <name type="scientific">Allonocardiopsis opalescens</name>
    <dbReference type="NCBI Taxonomy" id="1144618"/>
    <lineage>
        <taxon>Bacteria</taxon>
        <taxon>Bacillati</taxon>
        <taxon>Actinomycetota</taxon>
        <taxon>Actinomycetes</taxon>
        <taxon>Streptosporangiales</taxon>
        <taxon>Allonocardiopsis</taxon>
    </lineage>
</organism>
<protein>
    <submittedName>
        <fullName evidence="4">TetR family transcriptional regulator</fullName>
    </submittedName>
</protein>
<dbReference type="PANTHER" id="PTHR30328:SF54">
    <property type="entry name" value="HTH-TYPE TRANSCRIPTIONAL REPRESSOR SCO4008"/>
    <property type="match status" value="1"/>
</dbReference>
<accession>A0A2T0PTA6</accession>
<dbReference type="InterPro" id="IPR036271">
    <property type="entry name" value="Tet_transcr_reg_TetR-rel_C_sf"/>
</dbReference>
<dbReference type="PRINTS" id="PR00455">
    <property type="entry name" value="HTHTETR"/>
</dbReference>
<dbReference type="SUPFAM" id="SSF48498">
    <property type="entry name" value="Tetracyclin repressor-like, C-terminal domain"/>
    <property type="match status" value="1"/>
</dbReference>
<evidence type="ECO:0000259" key="3">
    <source>
        <dbReference type="PROSITE" id="PS50977"/>
    </source>
</evidence>
<feature type="DNA-binding region" description="H-T-H motif" evidence="2">
    <location>
        <begin position="42"/>
        <end position="61"/>
    </location>
</feature>